<dbReference type="PANTHER" id="PTHR40661:SF2">
    <property type="entry name" value="HTH-TYPE TRANSCRIPTIONAL REGULATOR PRTR"/>
    <property type="match status" value="1"/>
</dbReference>
<evidence type="ECO:0000256" key="2">
    <source>
        <dbReference type="ARBA" id="ARBA00023125"/>
    </source>
</evidence>
<sequence>MAKRKELGLTQEKLAESFGMSQTGVSMYLNGHNALNVMSAARFSSLLNEPVSTFSPRIADLIERLSKITITTDAVAEDRSTEMVLPPITVWDESTPLEDDEVYVPFLEEIELDAGHGKFAIEESNERLLRFAKRDLRNNGVQFSMAKCVTVRGRSMLPVLKDGATVGVNTGRASLSDVVDGDLYAINHNGHLRIKQLYRLPTGLRFRSFNRDEYPDEDYTYRDISEQEIRLIGHVFWWSMFSK</sequence>
<dbReference type="InterPro" id="IPR010982">
    <property type="entry name" value="Lambda_DNA-bd_dom_sf"/>
</dbReference>
<keyword evidence="3" id="KW-0804">Transcription</keyword>
<organism evidence="5 6">
    <name type="scientific">Pseudomonas putida</name>
    <name type="common">Arthrobacter siderocapsulatus</name>
    <dbReference type="NCBI Taxonomy" id="303"/>
    <lineage>
        <taxon>Bacteria</taxon>
        <taxon>Pseudomonadati</taxon>
        <taxon>Pseudomonadota</taxon>
        <taxon>Gammaproteobacteria</taxon>
        <taxon>Pseudomonadales</taxon>
        <taxon>Pseudomonadaceae</taxon>
        <taxon>Pseudomonas</taxon>
    </lineage>
</organism>
<dbReference type="InterPro" id="IPR001387">
    <property type="entry name" value="Cro/C1-type_HTH"/>
</dbReference>
<evidence type="ECO:0000259" key="4">
    <source>
        <dbReference type="PROSITE" id="PS50943"/>
    </source>
</evidence>
<dbReference type="CDD" id="cd06529">
    <property type="entry name" value="S24_LexA-like"/>
    <property type="match status" value="1"/>
</dbReference>
<dbReference type="Pfam" id="PF00717">
    <property type="entry name" value="Peptidase_S24"/>
    <property type="match status" value="1"/>
</dbReference>
<keyword evidence="2" id="KW-0238">DNA-binding</keyword>
<dbReference type="InterPro" id="IPR036286">
    <property type="entry name" value="LexA/Signal_pep-like_sf"/>
</dbReference>
<dbReference type="InterPro" id="IPR039418">
    <property type="entry name" value="LexA-like"/>
</dbReference>
<dbReference type="Pfam" id="PF01381">
    <property type="entry name" value="HTH_3"/>
    <property type="match status" value="1"/>
</dbReference>
<dbReference type="Proteomes" id="UP000237194">
    <property type="component" value="Unassembled WGS sequence"/>
</dbReference>
<dbReference type="PANTHER" id="PTHR40661">
    <property type="match status" value="1"/>
</dbReference>
<evidence type="ECO:0000313" key="6">
    <source>
        <dbReference type="Proteomes" id="UP000237194"/>
    </source>
</evidence>
<dbReference type="InterPro" id="IPR015927">
    <property type="entry name" value="Peptidase_S24_S26A/B/C"/>
</dbReference>
<feature type="domain" description="HTH cro/C1-type" evidence="4">
    <location>
        <begin position="4"/>
        <end position="54"/>
    </location>
</feature>
<evidence type="ECO:0000256" key="3">
    <source>
        <dbReference type="ARBA" id="ARBA00023163"/>
    </source>
</evidence>
<dbReference type="SUPFAM" id="SSF47413">
    <property type="entry name" value="lambda repressor-like DNA-binding domains"/>
    <property type="match status" value="1"/>
</dbReference>
<keyword evidence="1" id="KW-0805">Transcription regulation</keyword>
<gene>
    <name evidence="5" type="ORF">BGP80_09495</name>
</gene>
<dbReference type="EMBL" id="MIND01000018">
    <property type="protein sequence ID" value="POF90962.1"/>
    <property type="molecule type" value="Genomic_DNA"/>
</dbReference>
<dbReference type="AlphaFoldDB" id="A0A2S3WJ62"/>
<dbReference type="Gene3D" id="1.10.260.40">
    <property type="entry name" value="lambda repressor-like DNA-binding domains"/>
    <property type="match status" value="1"/>
</dbReference>
<protein>
    <submittedName>
        <fullName evidence="5">XRE family transcriptional regulator</fullName>
    </submittedName>
</protein>
<accession>A0A2S3WJ62</accession>
<dbReference type="PROSITE" id="PS50943">
    <property type="entry name" value="HTH_CROC1"/>
    <property type="match status" value="1"/>
</dbReference>
<name>A0A2S3WJ62_PSEPU</name>
<reference evidence="5 6" key="2">
    <citation type="submission" date="2018-03" db="EMBL/GenBank/DDBJ databases">
        <title>Draft genome of Pseudomonas putida strain KT-27.</title>
        <authorList>
            <person name="Yoshizawa S."/>
            <person name="Khan N.H."/>
            <person name="Nishimura M."/>
            <person name="Chiura H.X."/>
            <person name="Ogura Y."/>
            <person name="Hayashi T."/>
            <person name="Kogure K."/>
        </authorList>
    </citation>
    <scope>NUCLEOTIDE SEQUENCE [LARGE SCALE GENOMIC DNA]</scope>
    <source>
        <strain evidence="5 6">KT-27</strain>
    </source>
</reference>
<dbReference type="SUPFAM" id="SSF51306">
    <property type="entry name" value="LexA/Signal peptidase"/>
    <property type="match status" value="1"/>
</dbReference>
<dbReference type="Gene3D" id="2.10.109.10">
    <property type="entry name" value="Umud Fragment, subunit A"/>
    <property type="match status" value="1"/>
</dbReference>
<dbReference type="SMART" id="SM00530">
    <property type="entry name" value="HTH_XRE"/>
    <property type="match status" value="1"/>
</dbReference>
<dbReference type="GO" id="GO:0003677">
    <property type="term" value="F:DNA binding"/>
    <property type="evidence" value="ECO:0007669"/>
    <property type="project" value="UniProtKB-KW"/>
</dbReference>
<comment type="caution">
    <text evidence="5">The sequence shown here is derived from an EMBL/GenBank/DDBJ whole genome shotgun (WGS) entry which is preliminary data.</text>
</comment>
<evidence type="ECO:0000313" key="5">
    <source>
        <dbReference type="EMBL" id="POF90962.1"/>
    </source>
</evidence>
<evidence type="ECO:0000256" key="1">
    <source>
        <dbReference type="ARBA" id="ARBA00023015"/>
    </source>
</evidence>
<dbReference type="CDD" id="cd00093">
    <property type="entry name" value="HTH_XRE"/>
    <property type="match status" value="1"/>
</dbReference>
<proteinExistence type="predicted"/>
<reference evidence="5 6" key="1">
    <citation type="submission" date="2016-08" db="EMBL/GenBank/DDBJ databases">
        <authorList>
            <person name="Seilhamer J.J."/>
        </authorList>
    </citation>
    <scope>NUCLEOTIDE SEQUENCE [LARGE SCALE GENOMIC DNA]</scope>
    <source>
        <strain evidence="5 6">KT-27</strain>
    </source>
</reference>